<dbReference type="Gene3D" id="2.40.30.170">
    <property type="match status" value="1"/>
</dbReference>
<evidence type="ECO:0000256" key="1">
    <source>
        <dbReference type="ARBA" id="ARBA00004196"/>
    </source>
</evidence>
<dbReference type="PROSITE" id="PS51257">
    <property type="entry name" value="PROKAR_LIPOPROTEIN"/>
    <property type="match status" value="1"/>
</dbReference>
<dbReference type="EMBL" id="LSNE01000002">
    <property type="protein sequence ID" value="KXI30706.1"/>
    <property type="molecule type" value="Genomic_DNA"/>
</dbReference>
<dbReference type="STRING" id="1799789.AX660_04580"/>
<evidence type="ECO:0000313" key="5">
    <source>
        <dbReference type="EMBL" id="KXI30706.1"/>
    </source>
</evidence>
<dbReference type="PANTHER" id="PTHR32347">
    <property type="entry name" value="EFFLUX SYSTEM COMPONENT YKNX-RELATED"/>
    <property type="match status" value="1"/>
</dbReference>
<name>A0A136A651_9ALTE</name>
<organism evidence="5 6">
    <name type="scientific">Paraglaciecola hydrolytica</name>
    <dbReference type="NCBI Taxonomy" id="1799789"/>
    <lineage>
        <taxon>Bacteria</taxon>
        <taxon>Pseudomonadati</taxon>
        <taxon>Pseudomonadota</taxon>
        <taxon>Gammaproteobacteria</taxon>
        <taxon>Alteromonadales</taxon>
        <taxon>Alteromonadaceae</taxon>
        <taxon>Paraglaciecola</taxon>
    </lineage>
</organism>
<keyword evidence="2 3" id="KW-0175">Coiled coil</keyword>
<gene>
    <name evidence="5" type="ORF">AX660_04580</name>
</gene>
<dbReference type="Proteomes" id="UP000070299">
    <property type="component" value="Unassembled WGS sequence"/>
</dbReference>
<dbReference type="InterPro" id="IPR050465">
    <property type="entry name" value="UPF0194_transport"/>
</dbReference>
<dbReference type="PANTHER" id="PTHR32347:SF23">
    <property type="entry name" value="BLL5650 PROTEIN"/>
    <property type="match status" value="1"/>
</dbReference>
<evidence type="ECO:0000256" key="4">
    <source>
        <dbReference type="SAM" id="SignalP"/>
    </source>
</evidence>
<comment type="caution">
    <text evidence="5">The sequence shown here is derived from an EMBL/GenBank/DDBJ whole genome shotgun (WGS) entry which is preliminary data.</text>
</comment>
<dbReference type="RefSeq" id="WP_068371540.1">
    <property type="nucleotide sequence ID" value="NZ_LSNE01000002.1"/>
</dbReference>
<feature type="coiled-coil region" evidence="3">
    <location>
        <begin position="72"/>
        <end position="127"/>
    </location>
</feature>
<dbReference type="SUPFAM" id="SSF111369">
    <property type="entry name" value="HlyD-like secretion proteins"/>
    <property type="match status" value="2"/>
</dbReference>
<feature type="chain" id="PRO_5007469489" evidence="4">
    <location>
        <begin position="24"/>
        <end position="324"/>
    </location>
</feature>
<comment type="subcellular location">
    <subcellularLocation>
        <location evidence="1">Cell envelope</location>
    </subcellularLocation>
</comment>
<accession>A0A136A651</accession>
<sequence>MPKSTISQLHRLLIISITSSLLACSSPEQSNEFVGYVEAELLYIAAPQSGWITDSPVQAGEKIAAGQVLFQLEQLQQEAQVKEAQARLAQAKAQERNSLTGARQEELDELTAQQRAAQVAVDLAKSEQARWNKIVAQGLAPEATATKVNADYASSVAKLHSINASIEVARLGARQELINSADAAQHAAQAVVEQANWQLAQRQTKSTVSGQIEEVFYRSGEFVAAGKPVVAILPKHALVVRFFVAEAQLSQFSVGQTIQITADGIDGPIAATLFHINRTAEFTPPVIYDQQTRQKLLFMLEARLKNNDDDSSQLRPGLPVTVQL</sequence>
<keyword evidence="4" id="KW-0732">Signal</keyword>
<reference evidence="6" key="1">
    <citation type="submission" date="2016-02" db="EMBL/GenBank/DDBJ databases">
        <authorList>
            <person name="Schultz-Johansen M."/>
            <person name="Glaring M.A."/>
            <person name="Bech P.K."/>
            <person name="Stougaard P."/>
        </authorList>
    </citation>
    <scope>NUCLEOTIDE SEQUENCE [LARGE SCALE GENOMIC DNA]</scope>
    <source>
        <strain evidence="6">S66</strain>
    </source>
</reference>
<dbReference type="GO" id="GO:0030313">
    <property type="term" value="C:cell envelope"/>
    <property type="evidence" value="ECO:0007669"/>
    <property type="project" value="UniProtKB-SubCell"/>
</dbReference>
<evidence type="ECO:0000256" key="3">
    <source>
        <dbReference type="SAM" id="Coils"/>
    </source>
</evidence>
<evidence type="ECO:0000256" key="2">
    <source>
        <dbReference type="ARBA" id="ARBA00023054"/>
    </source>
</evidence>
<feature type="signal peptide" evidence="4">
    <location>
        <begin position="1"/>
        <end position="23"/>
    </location>
</feature>
<dbReference type="OrthoDB" id="8558741at2"/>
<dbReference type="Gene3D" id="2.40.50.100">
    <property type="match status" value="1"/>
</dbReference>
<keyword evidence="6" id="KW-1185">Reference proteome</keyword>
<dbReference type="AlphaFoldDB" id="A0A136A651"/>
<evidence type="ECO:0000313" key="6">
    <source>
        <dbReference type="Proteomes" id="UP000070299"/>
    </source>
</evidence>
<proteinExistence type="predicted"/>
<dbReference type="Gene3D" id="1.10.287.470">
    <property type="entry name" value="Helix hairpin bin"/>
    <property type="match status" value="1"/>
</dbReference>
<protein>
    <submittedName>
        <fullName evidence="5">Uncharacterized protein</fullName>
    </submittedName>
</protein>